<feature type="compositionally biased region" description="Basic and acidic residues" evidence="1">
    <location>
        <begin position="31"/>
        <end position="44"/>
    </location>
</feature>
<keyword evidence="2" id="KW-0695">RNA-directed DNA polymerase</keyword>
<organism evidence="2">
    <name type="scientific">Tanacetum cinerariifolium</name>
    <name type="common">Dalmatian daisy</name>
    <name type="synonym">Chrysanthemum cinerariifolium</name>
    <dbReference type="NCBI Taxonomy" id="118510"/>
    <lineage>
        <taxon>Eukaryota</taxon>
        <taxon>Viridiplantae</taxon>
        <taxon>Streptophyta</taxon>
        <taxon>Embryophyta</taxon>
        <taxon>Tracheophyta</taxon>
        <taxon>Spermatophyta</taxon>
        <taxon>Magnoliopsida</taxon>
        <taxon>eudicotyledons</taxon>
        <taxon>Gunneridae</taxon>
        <taxon>Pentapetalae</taxon>
        <taxon>asterids</taxon>
        <taxon>campanulids</taxon>
        <taxon>Asterales</taxon>
        <taxon>Asteraceae</taxon>
        <taxon>Asteroideae</taxon>
        <taxon>Anthemideae</taxon>
        <taxon>Anthemidinae</taxon>
        <taxon>Tanacetum</taxon>
    </lineage>
</organism>
<dbReference type="AlphaFoldDB" id="A0A6L2K257"/>
<gene>
    <name evidence="2" type="ORF">Tci_015361</name>
</gene>
<reference evidence="2" key="1">
    <citation type="journal article" date="2019" name="Sci. Rep.">
        <title>Draft genome of Tanacetum cinerariifolium, the natural source of mosquito coil.</title>
        <authorList>
            <person name="Yamashiro T."/>
            <person name="Shiraishi A."/>
            <person name="Satake H."/>
            <person name="Nakayama K."/>
        </authorList>
    </citation>
    <scope>NUCLEOTIDE SEQUENCE</scope>
</reference>
<accession>A0A6L2K257</accession>
<dbReference type="GO" id="GO:0003964">
    <property type="term" value="F:RNA-directed DNA polymerase activity"/>
    <property type="evidence" value="ECO:0007669"/>
    <property type="project" value="UniProtKB-KW"/>
</dbReference>
<feature type="region of interest" description="Disordered" evidence="1">
    <location>
        <begin position="31"/>
        <end position="70"/>
    </location>
</feature>
<comment type="caution">
    <text evidence="2">The sequence shown here is derived from an EMBL/GenBank/DDBJ whole genome shotgun (WGS) entry which is preliminary data.</text>
</comment>
<sequence>MREFCEKHYAQILPFMAEKAHNQKLKDVRSRLTYREDTEQENKSASRHKKRKRRGGKQKETQKHPHSRQVCSLAWEPKSKNIEGNMRENSYEARLILANANGKMNESTEGAKGPPKVMSSWKVRIAPEEGTERDNQGKPEGTRKRYTKDLVELYHVKQKEGESMEAFMERYTSEIPRFKGAPELMRISRFMHGITYPGLIKRLNDNIPKTVDEMMSTTKAFIRREKVNMDDPNITMEEYIRLEEEKACRRGQVYNWETAMYGKIWYDEDVHYLRSFKKEFPAIIYNDALTCKSDFSPQPTISPQHIDEFNLKNKTSLSECDGE</sequence>
<protein>
    <submittedName>
        <fullName evidence="2">Reverse transcriptase domain-containing protein</fullName>
    </submittedName>
</protein>
<evidence type="ECO:0000256" key="1">
    <source>
        <dbReference type="SAM" id="MobiDB-lite"/>
    </source>
</evidence>
<keyword evidence="2" id="KW-0548">Nucleotidyltransferase</keyword>
<dbReference type="EMBL" id="BKCJ010001702">
    <property type="protein sequence ID" value="GEU43383.1"/>
    <property type="molecule type" value="Genomic_DNA"/>
</dbReference>
<name>A0A6L2K257_TANCI</name>
<proteinExistence type="predicted"/>
<feature type="compositionally biased region" description="Basic residues" evidence="1">
    <location>
        <begin position="45"/>
        <end position="56"/>
    </location>
</feature>
<evidence type="ECO:0000313" key="2">
    <source>
        <dbReference type="EMBL" id="GEU43383.1"/>
    </source>
</evidence>
<keyword evidence="2" id="KW-0808">Transferase</keyword>